<feature type="chain" id="PRO_5004922076" description="Peptidase A1 domain-containing protein" evidence="4">
    <location>
        <begin position="26"/>
        <end position="845"/>
    </location>
</feature>
<evidence type="ECO:0000256" key="4">
    <source>
        <dbReference type="SAM" id="SignalP"/>
    </source>
</evidence>
<accession>W9CMW7</accession>
<dbReference type="InterPro" id="IPR001461">
    <property type="entry name" value="Aspartic_peptidase_A1"/>
</dbReference>
<dbReference type="GO" id="GO:0000324">
    <property type="term" value="C:fungal-type vacuole"/>
    <property type="evidence" value="ECO:0007669"/>
    <property type="project" value="TreeGrafter"/>
</dbReference>
<feature type="region of interest" description="Disordered" evidence="2">
    <location>
        <begin position="474"/>
        <end position="500"/>
    </location>
</feature>
<dbReference type="GO" id="GO:0004190">
    <property type="term" value="F:aspartic-type endopeptidase activity"/>
    <property type="evidence" value="ECO:0007669"/>
    <property type="project" value="InterPro"/>
</dbReference>
<comment type="similarity">
    <text evidence="1">Belongs to the peptidase A1 family.</text>
</comment>
<feature type="domain" description="Peptidase A1" evidence="5">
    <location>
        <begin position="51"/>
        <end position="404"/>
    </location>
</feature>
<dbReference type="InterPro" id="IPR034164">
    <property type="entry name" value="Pepsin-like_dom"/>
</dbReference>
<dbReference type="FunFam" id="2.40.70.10:FF:000403">
    <property type="entry name" value="Uncharacterized protein"/>
    <property type="match status" value="1"/>
</dbReference>
<keyword evidence="3" id="KW-0812">Transmembrane</keyword>
<dbReference type="InterPro" id="IPR021109">
    <property type="entry name" value="Peptidase_aspartic_dom_sf"/>
</dbReference>
<evidence type="ECO:0000256" key="3">
    <source>
        <dbReference type="SAM" id="Phobius"/>
    </source>
</evidence>
<organism evidence="6 7">
    <name type="scientific">Sclerotinia borealis (strain F-4128)</name>
    <dbReference type="NCBI Taxonomy" id="1432307"/>
    <lineage>
        <taxon>Eukaryota</taxon>
        <taxon>Fungi</taxon>
        <taxon>Dikarya</taxon>
        <taxon>Ascomycota</taxon>
        <taxon>Pezizomycotina</taxon>
        <taxon>Leotiomycetes</taxon>
        <taxon>Helotiales</taxon>
        <taxon>Sclerotiniaceae</taxon>
        <taxon>Sclerotinia</taxon>
    </lineage>
</organism>
<dbReference type="InterPro" id="IPR033121">
    <property type="entry name" value="PEPTIDASE_A1"/>
</dbReference>
<feature type="compositionally biased region" description="Polar residues" evidence="2">
    <location>
        <begin position="752"/>
        <end position="765"/>
    </location>
</feature>
<dbReference type="GO" id="GO:0006508">
    <property type="term" value="P:proteolysis"/>
    <property type="evidence" value="ECO:0007669"/>
    <property type="project" value="InterPro"/>
</dbReference>
<comment type="caution">
    <text evidence="6">The sequence shown here is derived from an EMBL/GenBank/DDBJ whole genome shotgun (WGS) entry which is preliminary data.</text>
</comment>
<dbReference type="PANTHER" id="PTHR47966:SF51">
    <property type="entry name" value="BETA-SITE APP-CLEAVING ENZYME, ISOFORM A-RELATED"/>
    <property type="match status" value="1"/>
</dbReference>
<dbReference type="EMBL" id="AYSA01000163">
    <property type="protein sequence ID" value="ESZ95830.1"/>
    <property type="molecule type" value="Genomic_DNA"/>
</dbReference>
<gene>
    <name evidence="6" type="ORF">SBOR_3772</name>
</gene>
<dbReference type="OrthoDB" id="4074350at2759"/>
<proteinExistence type="inferred from homology"/>
<evidence type="ECO:0000313" key="7">
    <source>
        <dbReference type="Proteomes" id="UP000019487"/>
    </source>
</evidence>
<sequence length="845" mass="91297">MPMSSWRYLVSVLLPILGLLNQTLASTASSAPVPLTVLPSGNWNGIDGNWSSFWLTVGTPSQPVLVFISTASNQPWVVSPDGCTPSDLGTCLGSRGLEFNSNMSATWVPNTINPGGEFALEIESNLGLAGNGNYGNDTIMLGSPGSRYPSLSSQVLATITTHDFWLGLFGLNPAPTNFSSETEPAPSYMSNLKSQGHIPSLSYGYTAGAYYRNGGGANGGGVLGNLTLGGYEESLLVPNNLTVDFATNGDDLTIDVNTITITSSGGKSQVVSSPSSSFSGFIDSSIPYLYLPINICQKFEEALGLTYDSESELYLLNDAQYTTLVAKNASVIFTLTNSTSSAMVNVTLPYAAFDWWANYPLVQNNTRYFPLKRAADSSQITLGRAFLQEAYLIADYERSKFSIHQRNWSTFYPVSNPTTILPLKILAPTSASSKPKISVPVIAGIVLAILASIALTLCLTIFLLHRARHRKQASGRSNIVSTSASTSRSLSKKEPFRSAPSSPLPLPFLFNKDKADKKSKHVSNAPSELSFFDKGTNSVLLTPSNRSLLSLNIGKAMGSPNLTLNSQYNTSGASINRNHNNATDIILNKNLSVGPTEPKPTFHLASLSTRRKERKKKRKEKAQEVYELSGGNDVLCWAELDEMDEELEEMDMDSRPNSPALSALSALSFASDAALITSHPEKSRPWMDSEREIRGSKSILNMGMNRDSGIERMNRMDQEAEAYRKRSGGDNNPGGGNDTVTTNNSCGRESHFTNTTMGMDTPTDGVNTGGTWEFERYLDASNMPWIQRSSGLGVTIECPLPVAVAVAAIPALREGPQALGKKVEIVRDSIRSPGQKRDSERGIIV</sequence>
<keyword evidence="3" id="KW-0472">Membrane</keyword>
<feature type="region of interest" description="Disordered" evidence="2">
    <location>
        <begin position="720"/>
        <end position="765"/>
    </location>
</feature>
<feature type="signal peptide" evidence="4">
    <location>
        <begin position="1"/>
        <end position="25"/>
    </location>
</feature>
<dbReference type="Gene3D" id="2.40.70.10">
    <property type="entry name" value="Acid Proteases"/>
    <property type="match status" value="2"/>
</dbReference>
<keyword evidence="3" id="KW-1133">Transmembrane helix</keyword>
<evidence type="ECO:0000259" key="5">
    <source>
        <dbReference type="PROSITE" id="PS51767"/>
    </source>
</evidence>
<dbReference type="STRING" id="1432307.W9CMW7"/>
<dbReference type="CDD" id="cd05471">
    <property type="entry name" value="pepsin_like"/>
    <property type="match status" value="1"/>
</dbReference>
<dbReference type="SUPFAM" id="SSF50630">
    <property type="entry name" value="Acid proteases"/>
    <property type="match status" value="1"/>
</dbReference>
<dbReference type="Proteomes" id="UP000019487">
    <property type="component" value="Unassembled WGS sequence"/>
</dbReference>
<evidence type="ECO:0000256" key="1">
    <source>
        <dbReference type="ARBA" id="ARBA00007447"/>
    </source>
</evidence>
<reference evidence="6 7" key="1">
    <citation type="journal article" date="2014" name="Genome Announc.">
        <title>Draft genome sequence of Sclerotinia borealis, a psychrophilic plant pathogenic fungus.</title>
        <authorList>
            <person name="Mardanov A.V."/>
            <person name="Beletsky A.V."/>
            <person name="Kadnikov V.V."/>
            <person name="Ignatov A.N."/>
            <person name="Ravin N.V."/>
        </authorList>
    </citation>
    <scope>NUCLEOTIDE SEQUENCE [LARGE SCALE GENOMIC DNA]</scope>
    <source>
        <strain evidence="7">F-4157</strain>
    </source>
</reference>
<name>W9CMW7_SCLBF</name>
<evidence type="ECO:0000256" key="2">
    <source>
        <dbReference type="SAM" id="MobiDB-lite"/>
    </source>
</evidence>
<keyword evidence="7" id="KW-1185">Reference proteome</keyword>
<protein>
    <recommendedName>
        <fullName evidence="5">Peptidase A1 domain-containing protein</fullName>
    </recommendedName>
</protein>
<dbReference type="AlphaFoldDB" id="W9CMW7"/>
<dbReference type="HOGENOM" id="CLU_009988_0_0_1"/>
<feature type="compositionally biased region" description="Low complexity" evidence="2">
    <location>
        <begin position="477"/>
        <end position="489"/>
    </location>
</feature>
<evidence type="ECO:0000313" key="6">
    <source>
        <dbReference type="EMBL" id="ESZ95830.1"/>
    </source>
</evidence>
<dbReference type="Pfam" id="PF00026">
    <property type="entry name" value="Asp"/>
    <property type="match status" value="1"/>
</dbReference>
<dbReference type="PROSITE" id="PS51767">
    <property type="entry name" value="PEPTIDASE_A1"/>
    <property type="match status" value="1"/>
</dbReference>
<keyword evidence="4" id="KW-0732">Signal</keyword>
<feature type="transmembrane region" description="Helical" evidence="3">
    <location>
        <begin position="441"/>
        <end position="464"/>
    </location>
</feature>
<dbReference type="PANTHER" id="PTHR47966">
    <property type="entry name" value="BETA-SITE APP-CLEAVING ENZYME, ISOFORM A-RELATED"/>
    <property type="match status" value="1"/>
</dbReference>